<reference evidence="2" key="1">
    <citation type="submission" date="2019-12" db="EMBL/GenBank/DDBJ databases">
        <title>An insight into the sialome of adult female Ixodes ricinus ticks feeding for 6 days.</title>
        <authorList>
            <person name="Perner J."/>
            <person name="Ribeiro J.M.C."/>
        </authorList>
    </citation>
    <scope>NUCLEOTIDE SEQUENCE</scope>
    <source>
        <strain evidence="2">Semi-engorged</strain>
        <tissue evidence="2">Salivary glands</tissue>
    </source>
</reference>
<feature type="transmembrane region" description="Helical" evidence="1">
    <location>
        <begin position="37"/>
        <end position="56"/>
    </location>
</feature>
<protein>
    <submittedName>
        <fullName evidence="2">Uncharacterized protein</fullName>
    </submittedName>
</protein>
<keyword evidence="1" id="KW-0812">Transmembrane</keyword>
<accession>A0A6B0UHF2</accession>
<evidence type="ECO:0000313" key="2">
    <source>
        <dbReference type="EMBL" id="MXU88855.1"/>
    </source>
</evidence>
<evidence type="ECO:0000256" key="1">
    <source>
        <dbReference type="SAM" id="Phobius"/>
    </source>
</evidence>
<proteinExistence type="predicted"/>
<keyword evidence="1" id="KW-1133">Transmembrane helix</keyword>
<sequence>MPSILLLLPLFAALLLGSLLGELLWGLRLLGKCSRVAARSSGTLVVIGGLANITVFHREGLDRRRALALVVPGRRGLAGCYSRVGGLAPRVPPLANIVVAGVGG</sequence>
<keyword evidence="1" id="KW-0472">Membrane</keyword>
<organism evidence="2">
    <name type="scientific">Ixodes ricinus</name>
    <name type="common">Common tick</name>
    <name type="synonym">Acarus ricinus</name>
    <dbReference type="NCBI Taxonomy" id="34613"/>
    <lineage>
        <taxon>Eukaryota</taxon>
        <taxon>Metazoa</taxon>
        <taxon>Ecdysozoa</taxon>
        <taxon>Arthropoda</taxon>
        <taxon>Chelicerata</taxon>
        <taxon>Arachnida</taxon>
        <taxon>Acari</taxon>
        <taxon>Parasitiformes</taxon>
        <taxon>Ixodida</taxon>
        <taxon>Ixodoidea</taxon>
        <taxon>Ixodidae</taxon>
        <taxon>Ixodinae</taxon>
        <taxon>Ixodes</taxon>
    </lineage>
</organism>
<dbReference type="AlphaFoldDB" id="A0A6B0UHF2"/>
<dbReference type="EMBL" id="GIFC01006772">
    <property type="protein sequence ID" value="MXU88855.1"/>
    <property type="molecule type" value="Transcribed_RNA"/>
</dbReference>
<name>A0A6B0UHF2_IXORI</name>